<dbReference type="SMART" id="SM00271">
    <property type="entry name" value="DnaJ"/>
    <property type="match status" value="1"/>
</dbReference>
<feature type="compositionally biased region" description="Low complexity" evidence="1">
    <location>
        <begin position="556"/>
        <end position="565"/>
    </location>
</feature>
<dbReference type="HOGENOM" id="CLU_020048_0_0_1"/>
<dbReference type="Pfam" id="PF00226">
    <property type="entry name" value="DnaJ"/>
    <property type="match status" value="1"/>
</dbReference>
<dbReference type="Gene3D" id="1.10.287.110">
    <property type="entry name" value="DnaJ domain"/>
    <property type="match status" value="1"/>
</dbReference>
<proteinExistence type="predicted"/>
<evidence type="ECO:0000259" key="2">
    <source>
        <dbReference type="PROSITE" id="PS50076"/>
    </source>
</evidence>
<dbReference type="PANTHER" id="PTHR45376:SF1">
    <property type="entry name" value="CHAPERONE DNAJ-DOMAIN SUPERFAMILY PROTEIN-RELATED"/>
    <property type="match status" value="1"/>
</dbReference>
<dbReference type="InParanoid" id="M1BRM7"/>
<evidence type="ECO:0000256" key="1">
    <source>
        <dbReference type="SAM" id="MobiDB-lite"/>
    </source>
</evidence>
<dbReference type="InterPro" id="IPR025558">
    <property type="entry name" value="DUF4283"/>
</dbReference>
<dbReference type="Pfam" id="PF14111">
    <property type="entry name" value="DUF4283"/>
    <property type="match status" value="1"/>
</dbReference>
<dbReference type="InterPro" id="IPR036869">
    <property type="entry name" value="J_dom_sf"/>
</dbReference>
<organism evidence="3 4">
    <name type="scientific">Solanum tuberosum</name>
    <name type="common">Potato</name>
    <dbReference type="NCBI Taxonomy" id="4113"/>
    <lineage>
        <taxon>Eukaryota</taxon>
        <taxon>Viridiplantae</taxon>
        <taxon>Streptophyta</taxon>
        <taxon>Embryophyta</taxon>
        <taxon>Tracheophyta</taxon>
        <taxon>Spermatophyta</taxon>
        <taxon>Magnoliopsida</taxon>
        <taxon>eudicotyledons</taxon>
        <taxon>Gunneridae</taxon>
        <taxon>Pentapetalae</taxon>
        <taxon>asterids</taxon>
        <taxon>lamiids</taxon>
        <taxon>Solanales</taxon>
        <taxon>Solanaceae</taxon>
        <taxon>Solanoideae</taxon>
        <taxon>Solaneae</taxon>
        <taxon>Solanum</taxon>
    </lineage>
</organism>
<dbReference type="PaxDb" id="4113-PGSC0003DMT400051371"/>
<accession>M1BRM7</accession>
<dbReference type="SUPFAM" id="SSF46565">
    <property type="entry name" value="Chaperone J-domain"/>
    <property type="match status" value="1"/>
</dbReference>
<evidence type="ECO:0000313" key="3">
    <source>
        <dbReference type="EnsemblPlants" id="PGSC0003DMT400051371"/>
    </source>
</evidence>
<feature type="region of interest" description="Disordered" evidence="1">
    <location>
        <begin position="443"/>
        <end position="462"/>
    </location>
</feature>
<dbReference type="CDD" id="cd06257">
    <property type="entry name" value="DnaJ"/>
    <property type="match status" value="1"/>
</dbReference>
<feature type="compositionally biased region" description="Basic and acidic residues" evidence="1">
    <location>
        <begin position="566"/>
        <end position="575"/>
    </location>
</feature>
<dbReference type="eggNOG" id="KOG0714">
    <property type="taxonomic scope" value="Eukaryota"/>
</dbReference>
<dbReference type="STRING" id="4113.M1BRM7"/>
<evidence type="ECO:0000313" key="4">
    <source>
        <dbReference type="Proteomes" id="UP000011115"/>
    </source>
</evidence>
<dbReference type="PANTHER" id="PTHR45376">
    <property type="entry name" value="CHAPERONE DNAJ-DOMAIN SUPERFAMILY PROTEIN-RELATED"/>
    <property type="match status" value="1"/>
</dbReference>
<reference evidence="4" key="1">
    <citation type="journal article" date="2011" name="Nature">
        <title>Genome sequence and analysis of the tuber crop potato.</title>
        <authorList>
            <consortium name="The Potato Genome Sequencing Consortium"/>
        </authorList>
    </citation>
    <scope>NUCLEOTIDE SEQUENCE [LARGE SCALE GENOMIC DNA]</scope>
    <source>
        <strain evidence="4">cv. DM1-3 516 R44</strain>
    </source>
</reference>
<sequence>MKEASKGEGKLCRRWGRKIEAYIFRVYQNFNSYGRFVRIEAWLGDKKSSVIIPEIVDNGGWEDIANKILRFLWRPPMQSERWSPNSQARSFCEVSKMEKWPTIESSRPNQAIPATASDNRNFLDKCLVGRFNDSFHNNPHYDTIQKWFCKRWKMTAGLKVSPISHNLFLFEMPSRQEAARVKAGDWFWNGRRLSLDWWSPLVDLDTKVLPLGDRWIKAFGIPLHAWSKSSFQKIGELCGGYVDIDEDTKKRSNLLWARICIKDKNRNLPCKLELKVADLSYEIWVIPDAHTKIWDAGEEADRKGKRKVGEEEAGFSRKAEVNTVVRPLAQHVPLTVDSNLPANQIVGPNPNINGIRKRADFNSTAGPSGYKGLDKTYYKKGPIKKAQKESKLLKEKTIWKVVGHKPNPYYNRFNALSIPSLVSEKDHHQSSMVSAPLITESCQNSENCPSEADDEADSHGRKPLLLRNPTLKLDLAHANQSDSEFSSISISEALPLTWYEGGSEAQLIQKPNLIETSKWTRIKMVKACKAFGVNATGFEHELLDIILRMEQRRQFQIQQQEPKQQPGKEKKAKGEGEIKRLICGINYDKKGQHNNGTGAFQSWQHDCDEYDPSSSRDSSWFRRDFRASGHKGGRSKNKGQNQHRVFQFLEEEDIEIETFFRSTFGGNRYYHWSFINEEPQWRNSSNYSNSRQWNWRHQYSDYDESTDSENLESDLSSERLTLGLNAFGPLNLEDIKNAYRVCALKWHPDRHQGSSKVVAEEKFKACSAAYQCLCDKLGLSQ</sequence>
<protein>
    <submittedName>
        <fullName evidence="3">Heat shock protein binding protein</fullName>
    </submittedName>
</protein>
<dbReference type="AlphaFoldDB" id="M1BRM7"/>
<dbReference type="Proteomes" id="UP000011115">
    <property type="component" value="Unassembled WGS sequence"/>
</dbReference>
<keyword evidence="4" id="KW-1185">Reference proteome</keyword>
<dbReference type="PROSITE" id="PS50076">
    <property type="entry name" value="DNAJ_2"/>
    <property type="match status" value="1"/>
</dbReference>
<name>M1BRM7_SOLTU</name>
<feature type="domain" description="J" evidence="2">
    <location>
        <begin position="717"/>
        <end position="778"/>
    </location>
</feature>
<feature type="region of interest" description="Disordered" evidence="1">
    <location>
        <begin position="556"/>
        <end position="575"/>
    </location>
</feature>
<dbReference type="EnsemblPlants" id="PGSC0003DMT400051371">
    <property type="protein sequence ID" value="PGSC0003DMT400051371"/>
    <property type="gene ID" value="PGSC0003DMG400019954"/>
</dbReference>
<dbReference type="InterPro" id="IPR001623">
    <property type="entry name" value="DnaJ_domain"/>
</dbReference>
<dbReference type="Gramene" id="PGSC0003DMT400051371">
    <property type="protein sequence ID" value="PGSC0003DMT400051371"/>
    <property type="gene ID" value="PGSC0003DMG400019954"/>
</dbReference>
<reference evidence="3" key="2">
    <citation type="submission" date="2015-06" db="UniProtKB">
        <authorList>
            <consortium name="EnsemblPlants"/>
        </authorList>
    </citation>
    <scope>IDENTIFICATION</scope>
    <source>
        <strain evidence="3">DM1-3 516 R44</strain>
    </source>
</reference>